<dbReference type="InterPro" id="IPR055174">
    <property type="entry name" value="Pus10_THUMP_arc"/>
</dbReference>
<organism evidence="8">
    <name type="scientific">marine sediment metagenome</name>
    <dbReference type="NCBI Taxonomy" id="412755"/>
    <lineage>
        <taxon>unclassified sequences</taxon>
        <taxon>metagenomes</taxon>
        <taxon>ecological metagenomes</taxon>
    </lineage>
</organism>
<dbReference type="EC" id="5.4.99.25" evidence="2"/>
<dbReference type="FunFam" id="3.30.70.2510:FF:000001">
    <property type="entry name" value="tRNA pseudouridine synthase Pus10"/>
    <property type="match status" value="1"/>
</dbReference>
<evidence type="ECO:0000259" key="7">
    <source>
        <dbReference type="Pfam" id="PF22023"/>
    </source>
</evidence>
<keyword evidence="3" id="KW-0819">tRNA processing</keyword>
<evidence type="ECO:0000256" key="5">
    <source>
        <dbReference type="ARBA" id="ARBA00023235"/>
    </source>
</evidence>
<dbReference type="PANTHER" id="PTHR21568:SF0">
    <property type="entry name" value="TRNA PSEUDOURIDINE SYNTHASE PUS10"/>
    <property type="match status" value="1"/>
</dbReference>
<gene>
    <name evidence="8" type="ORF">LCGC14_0783880</name>
</gene>
<feature type="domain" description="Pus10 THUMP" evidence="7">
    <location>
        <begin position="119"/>
        <end position="187"/>
    </location>
</feature>
<keyword evidence="5" id="KW-0413">Isomerase</keyword>
<dbReference type="Pfam" id="PF22023">
    <property type="entry name" value="Pus10_THUMP_arc"/>
    <property type="match status" value="1"/>
</dbReference>
<dbReference type="InterPro" id="IPR048741">
    <property type="entry name" value="Pus10-like_C"/>
</dbReference>
<dbReference type="Gene3D" id="3.30.70.3190">
    <property type="match status" value="1"/>
</dbReference>
<evidence type="ECO:0000256" key="3">
    <source>
        <dbReference type="ARBA" id="ARBA00022694"/>
    </source>
</evidence>
<dbReference type="SUPFAM" id="SSF55120">
    <property type="entry name" value="Pseudouridine synthase"/>
    <property type="match status" value="1"/>
</dbReference>
<comment type="similarity">
    <text evidence="1">Belongs to the pseudouridine synthase Pus10 family.</text>
</comment>
<dbReference type="Gene3D" id="3.30.70.2510">
    <property type="match status" value="1"/>
</dbReference>
<comment type="caution">
    <text evidence="8">The sequence shown here is derived from an EMBL/GenBank/DDBJ whole genome shotgun (WGS) entry which is preliminary data.</text>
</comment>
<dbReference type="EMBL" id="LAZR01002039">
    <property type="protein sequence ID" value="KKN35417.1"/>
    <property type="molecule type" value="Genomic_DNA"/>
</dbReference>
<dbReference type="PANTHER" id="PTHR21568">
    <property type="entry name" value="TRNA PSEUDOURIDINE SYNTHASE PUS10"/>
    <property type="match status" value="1"/>
</dbReference>
<name>A0A0F9QEJ4_9ZZZZ</name>
<dbReference type="InterPro" id="IPR005912">
    <property type="entry name" value="Pus10"/>
</dbReference>
<dbReference type="NCBIfam" id="TIGR01213">
    <property type="entry name" value="pseudo_Pus10arc"/>
    <property type="match status" value="1"/>
</dbReference>
<keyword evidence="4" id="KW-0694">RNA-binding</keyword>
<dbReference type="GO" id="GO:0000049">
    <property type="term" value="F:tRNA binding"/>
    <property type="evidence" value="ECO:0007669"/>
    <property type="project" value="InterPro"/>
</dbReference>
<reference evidence="8" key="1">
    <citation type="journal article" date="2015" name="Nature">
        <title>Complex archaea that bridge the gap between prokaryotes and eukaryotes.</title>
        <authorList>
            <person name="Spang A."/>
            <person name="Saw J.H."/>
            <person name="Jorgensen S.L."/>
            <person name="Zaremba-Niedzwiedzka K."/>
            <person name="Martijn J."/>
            <person name="Lind A.E."/>
            <person name="van Eijk R."/>
            <person name="Schleper C."/>
            <person name="Guy L."/>
            <person name="Ettema T.J."/>
        </authorList>
    </citation>
    <scope>NUCLEOTIDE SEQUENCE</scope>
</reference>
<evidence type="ECO:0000313" key="8">
    <source>
        <dbReference type="EMBL" id="KKN35417.1"/>
    </source>
</evidence>
<dbReference type="GO" id="GO:0160148">
    <property type="term" value="F:tRNA pseudouridine(55) synthase activity"/>
    <property type="evidence" value="ECO:0007669"/>
    <property type="project" value="UniProtKB-EC"/>
</dbReference>
<feature type="domain" description="Pus10-like C-terminal" evidence="6">
    <location>
        <begin position="205"/>
        <end position="450"/>
    </location>
</feature>
<protein>
    <recommendedName>
        <fullName evidence="2">tRNA pseudouridine(55) synthase</fullName>
        <ecNumber evidence="2">5.4.99.25</ecNumber>
    </recommendedName>
</protein>
<proteinExistence type="inferred from homology"/>
<dbReference type="InterPro" id="IPR039894">
    <property type="entry name" value="Pus10-like"/>
</dbReference>
<dbReference type="AlphaFoldDB" id="A0A0F9QEJ4"/>
<sequence length="452" mass="52541">MIFDKVLQIYHNYFICVHCLGRMFSLLGSNTTNQERGHSLLLSLTMEIHKNFLSNNKDQQKEAVINLKLLAEKANFSSAQAVLKNEGIEYFTSEKQQICYLCEGIFSEIGKYVETSKIALEGIQFDNFLVGTTPDSLIVNREDRFKSEYKILEAESFKSHFNRVIGKELFKVLRKEPEFNNPDVLLIFFVYKENFEVKVNLRSLFVFGRYNKFIRGIPQTHWFCNNCKGIGCKHCNFSGKQYNTSVEELMEPMFINESKATDSKFHGAGREDIDVRMLGNGRPFIIELKNPKVRTLDLVRIEKKVNRKNRNKIKIQGLRYSSKKEVIKFKTEAKDTKKTYKALVKAETKMTKVMFGEKLNELKFEFENKVINQRTPNRVSHRRADKIRVKTIYSLTGKFIKSNLFEFLIKTQGGTYIKELISGDNGRTSPSFTDIFRIPLLCKKLDVLEIAY</sequence>
<accession>A0A0F9QEJ4</accession>
<evidence type="ECO:0000256" key="1">
    <source>
        <dbReference type="ARBA" id="ARBA00009652"/>
    </source>
</evidence>
<evidence type="ECO:0000256" key="2">
    <source>
        <dbReference type="ARBA" id="ARBA00012787"/>
    </source>
</evidence>
<evidence type="ECO:0000256" key="4">
    <source>
        <dbReference type="ARBA" id="ARBA00022884"/>
    </source>
</evidence>
<evidence type="ECO:0000259" key="6">
    <source>
        <dbReference type="Pfam" id="PF21238"/>
    </source>
</evidence>
<dbReference type="GO" id="GO:0031119">
    <property type="term" value="P:tRNA pseudouridine synthesis"/>
    <property type="evidence" value="ECO:0007669"/>
    <property type="project" value="TreeGrafter"/>
</dbReference>
<dbReference type="InterPro" id="IPR020103">
    <property type="entry name" value="PsdUridine_synth_cat_dom_sf"/>
</dbReference>
<dbReference type="Pfam" id="PF21238">
    <property type="entry name" value="Pus10_C"/>
    <property type="match status" value="1"/>
</dbReference>
<dbReference type="HAMAP" id="MF_01893">
    <property type="entry name" value="Pus10_arch"/>
    <property type="match status" value="1"/>
</dbReference>